<keyword evidence="6 9" id="KW-1133">Transmembrane helix</keyword>
<dbReference type="GO" id="GO:0000271">
    <property type="term" value="P:polysaccharide biosynthetic process"/>
    <property type="evidence" value="ECO:0007669"/>
    <property type="project" value="UniProtKB-KW"/>
</dbReference>
<feature type="domain" description="Bacterial sugar transferase" evidence="10">
    <location>
        <begin position="32"/>
        <end position="222"/>
    </location>
</feature>
<comment type="similarity">
    <text evidence="2">Belongs to the bacterial sugar transferase family.</text>
</comment>
<dbReference type="EMBL" id="APGJ01000010">
    <property type="protein sequence ID" value="EYD70333.1"/>
    <property type="molecule type" value="Genomic_DNA"/>
</dbReference>
<dbReference type="GO" id="GO:0047360">
    <property type="term" value="F:undecaprenyl-phosphate galactose phosphotransferase activity"/>
    <property type="evidence" value="ECO:0007669"/>
    <property type="project" value="UniProtKB-EC"/>
</dbReference>
<feature type="transmembrane region" description="Helical" evidence="9">
    <location>
        <begin position="37"/>
        <end position="58"/>
    </location>
</feature>
<dbReference type="EC" id="2.7.8.6" evidence="11"/>
<evidence type="ECO:0000256" key="9">
    <source>
        <dbReference type="SAM" id="Phobius"/>
    </source>
</evidence>
<name>A0A017H830_9RHOB</name>
<evidence type="ECO:0000313" key="11">
    <source>
        <dbReference type="EMBL" id="EYD70333.1"/>
    </source>
</evidence>
<evidence type="ECO:0000256" key="2">
    <source>
        <dbReference type="ARBA" id="ARBA00006464"/>
    </source>
</evidence>
<geneLocation type="plasmid" evidence="11 12">
    <name>pLokhon02</name>
</geneLocation>
<keyword evidence="5 9" id="KW-0812">Transmembrane</keyword>
<organism evidence="11 12">
    <name type="scientific">Limimaricola hongkongensis DSM 17492</name>
    <dbReference type="NCBI Taxonomy" id="1122180"/>
    <lineage>
        <taxon>Bacteria</taxon>
        <taxon>Pseudomonadati</taxon>
        <taxon>Pseudomonadota</taxon>
        <taxon>Alphaproteobacteria</taxon>
        <taxon>Rhodobacterales</taxon>
        <taxon>Paracoccaceae</taxon>
        <taxon>Limimaricola</taxon>
    </lineage>
</organism>
<protein>
    <submittedName>
        <fullName evidence="11">Undecaprenyl-phosphate galactosephosphotransferase</fullName>
        <ecNumber evidence="11">2.7.8.6</ecNumber>
    </submittedName>
</protein>
<evidence type="ECO:0000256" key="7">
    <source>
        <dbReference type="ARBA" id="ARBA00023136"/>
    </source>
</evidence>
<evidence type="ECO:0000259" key="10">
    <source>
        <dbReference type="Pfam" id="PF02397"/>
    </source>
</evidence>
<accession>A0A017H830</accession>
<keyword evidence="12" id="KW-1185">Reference proteome</keyword>
<evidence type="ECO:0000256" key="8">
    <source>
        <dbReference type="ARBA" id="ARBA00023169"/>
    </source>
</evidence>
<keyword evidence="11" id="KW-0614">Plasmid</keyword>
<evidence type="ECO:0000256" key="4">
    <source>
        <dbReference type="ARBA" id="ARBA00022679"/>
    </source>
</evidence>
<dbReference type="HOGENOM" id="CLU_024920_1_0_5"/>
<comment type="subcellular location">
    <subcellularLocation>
        <location evidence="1">Cell membrane</location>
    </subcellularLocation>
</comment>
<keyword evidence="4 11" id="KW-0808">Transferase</keyword>
<dbReference type="AlphaFoldDB" id="A0A017H830"/>
<proteinExistence type="inferred from homology"/>
<reference evidence="11 12" key="1">
    <citation type="submission" date="2013-03" db="EMBL/GenBank/DDBJ databases">
        <authorList>
            <person name="Fiebig A."/>
            <person name="Goeker M."/>
            <person name="Klenk H.-P.P."/>
        </authorList>
    </citation>
    <scope>NUCLEOTIDE SEQUENCE [LARGE SCALE GENOMIC DNA]</scope>
    <source>
        <strain evidence="11 12">DSM 17492</strain>
        <plasmid evidence="11 12">pLokhon02</plasmid>
    </source>
</reference>
<keyword evidence="3" id="KW-1003">Cell membrane</keyword>
<evidence type="ECO:0000313" key="12">
    <source>
        <dbReference type="Proteomes" id="UP000025047"/>
    </source>
</evidence>
<keyword evidence="8" id="KW-0270">Exopolysaccharide synthesis</keyword>
<dbReference type="Proteomes" id="UP000025047">
    <property type="component" value="Plasmid pLokhon02"/>
</dbReference>
<evidence type="ECO:0000256" key="3">
    <source>
        <dbReference type="ARBA" id="ARBA00022475"/>
    </source>
</evidence>
<dbReference type="RefSeq" id="WP_033315700.1">
    <property type="nucleotide sequence ID" value="NZ_CM002676.1"/>
</dbReference>
<dbReference type="PANTHER" id="PTHR30576">
    <property type="entry name" value="COLANIC BIOSYNTHESIS UDP-GLUCOSE LIPID CARRIER TRANSFERASE"/>
    <property type="match status" value="1"/>
</dbReference>
<dbReference type="Pfam" id="PF02397">
    <property type="entry name" value="Bac_transf"/>
    <property type="match status" value="1"/>
</dbReference>
<comment type="caution">
    <text evidence="11">The sequence shown here is derived from an EMBL/GenBank/DDBJ whole genome shotgun (WGS) entry which is preliminary data.</text>
</comment>
<evidence type="ECO:0000256" key="1">
    <source>
        <dbReference type="ARBA" id="ARBA00004236"/>
    </source>
</evidence>
<sequence>MMDTSTAAPPTRSSQVERTRWFPAIRYDGFAKRALDLVLALLLLSTLGPIILILCLIVRLDGGPGLFGHPRIGRDGRSFRCWKIRTMVPNAGERLEQLLASDPKAREEWERDHKLRNDPRVTRLGNFLRETSLDELPQIWNVLTGEMSLIGPRPVTETELERYGSHRPVYLSLRPGVTGLWQVSGRNDTSYDRRVQLDAEYRQRISPRTDLGILLRTVGVVLNRTGC</sequence>
<evidence type="ECO:0000256" key="5">
    <source>
        <dbReference type="ARBA" id="ARBA00022692"/>
    </source>
</evidence>
<dbReference type="PATRIC" id="fig|1122180.6.peg.89"/>
<keyword evidence="7 9" id="KW-0472">Membrane</keyword>
<dbReference type="eggNOG" id="COG2148">
    <property type="taxonomic scope" value="Bacteria"/>
</dbReference>
<dbReference type="PANTHER" id="PTHR30576:SF4">
    <property type="entry name" value="UNDECAPRENYL-PHOSPHATE GALACTOSE PHOSPHOTRANSFERASE"/>
    <property type="match status" value="1"/>
</dbReference>
<gene>
    <name evidence="11" type="ORF">Lokhon_00087</name>
</gene>
<dbReference type="GO" id="GO:0005886">
    <property type="term" value="C:plasma membrane"/>
    <property type="evidence" value="ECO:0007669"/>
    <property type="project" value="UniProtKB-SubCell"/>
</dbReference>
<dbReference type="InterPro" id="IPR003362">
    <property type="entry name" value="Bact_transf"/>
</dbReference>
<evidence type="ECO:0000256" key="6">
    <source>
        <dbReference type="ARBA" id="ARBA00022989"/>
    </source>
</evidence>